<evidence type="ECO:0000313" key="2">
    <source>
        <dbReference type="Proteomes" id="UP001303046"/>
    </source>
</evidence>
<protein>
    <submittedName>
        <fullName evidence="1">Uncharacterized protein</fullName>
    </submittedName>
</protein>
<gene>
    <name evidence="1" type="primary">Necator_chrII.g4318</name>
    <name evidence="1" type="ORF">RB195_016526</name>
</gene>
<comment type="caution">
    <text evidence="1">The sequence shown here is derived from an EMBL/GenBank/DDBJ whole genome shotgun (WGS) entry which is preliminary data.</text>
</comment>
<dbReference type="Proteomes" id="UP001303046">
    <property type="component" value="Unassembled WGS sequence"/>
</dbReference>
<evidence type="ECO:0000313" key="1">
    <source>
        <dbReference type="EMBL" id="KAK6732200.1"/>
    </source>
</evidence>
<name>A0ABR1C393_NECAM</name>
<dbReference type="EMBL" id="JAVFWL010000002">
    <property type="protein sequence ID" value="KAK6732200.1"/>
    <property type="molecule type" value="Genomic_DNA"/>
</dbReference>
<accession>A0ABR1C393</accession>
<reference evidence="1 2" key="1">
    <citation type="submission" date="2023-08" db="EMBL/GenBank/DDBJ databases">
        <title>A Necator americanus chromosomal reference genome.</title>
        <authorList>
            <person name="Ilik V."/>
            <person name="Petrzelkova K.J."/>
            <person name="Pardy F."/>
            <person name="Fuh T."/>
            <person name="Niatou-Singa F.S."/>
            <person name="Gouil Q."/>
            <person name="Baker L."/>
            <person name="Ritchie M.E."/>
            <person name="Jex A.R."/>
            <person name="Gazzola D."/>
            <person name="Li H."/>
            <person name="Toshio Fujiwara R."/>
            <person name="Zhan B."/>
            <person name="Aroian R.V."/>
            <person name="Pafco B."/>
            <person name="Schwarz E.M."/>
        </authorList>
    </citation>
    <scope>NUCLEOTIDE SEQUENCE [LARGE SCALE GENOMIC DNA]</scope>
    <source>
        <strain evidence="1 2">Aroian</strain>
        <tissue evidence="1">Whole animal</tissue>
    </source>
</reference>
<keyword evidence="2" id="KW-1185">Reference proteome</keyword>
<organism evidence="1 2">
    <name type="scientific">Necator americanus</name>
    <name type="common">Human hookworm</name>
    <dbReference type="NCBI Taxonomy" id="51031"/>
    <lineage>
        <taxon>Eukaryota</taxon>
        <taxon>Metazoa</taxon>
        <taxon>Ecdysozoa</taxon>
        <taxon>Nematoda</taxon>
        <taxon>Chromadorea</taxon>
        <taxon>Rhabditida</taxon>
        <taxon>Rhabditina</taxon>
        <taxon>Rhabditomorpha</taxon>
        <taxon>Strongyloidea</taxon>
        <taxon>Ancylostomatidae</taxon>
        <taxon>Bunostominae</taxon>
        <taxon>Necator</taxon>
    </lineage>
</organism>
<proteinExistence type="predicted"/>
<sequence length="69" mass="8078">MSTKSLSSSTKEAKVVDNHLIALDIYMGTVFHGESKSVLDVDIFSPRFFFLRFFFFYQNHHRFQPDSRG</sequence>